<keyword evidence="1" id="KW-0433">Leucine-rich repeat</keyword>
<keyword evidence="2" id="KW-0677">Repeat</keyword>
<evidence type="ECO:0000313" key="4">
    <source>
        <dbReference type="EMBL" id="GAB1224209.1"/>
    </source>
</evidence>
<dbReference type="Pfam" id="PF13855">
    <property type="entry name" value="LRR_8"/>
    <property type="match status" value="1"/>
</dbReference>
<reference evidence="4 5" key="1">
    <citation type="journal article" date="2019" name="PLoS Negl. Trop. Dis.">
        <title>Whole genome sequencing of Entamoeba nuttalli reveals mammalian host-related molecular signatures and a novel octapeptide-repeat surface protein.</title>
        <authorList>
            <person name="Tanaka M."/>
            <person name="Makiuchi T."/>
            <person name="Komiyama T."/>
            <person name="Shiina T."/>
            <person name="Osaki K."/>
            <person name="Tachibana H."/>
        </authorList>
    </citation>
    <scope>NUCLEOTIDE SEQUENCE [LARGE SCALE GENOMIC DNA]</scope>
    <source>
        <strain evidence="4 5">P19-061405</strain>
    </source>
</reference>
<dbReference type="InterPro" id="IPR001611">
    <property type="entry name" value="Leu-rich_rpt"/>
</dbReference>
<dbReference type="PROSITE" id="PS51746">
    <property type="entry name" value="PPM_2"/>
    <property type="match status" value="1"/>
</dbReference>
<evidence type="ECO:0000256" key="2">
    <source>
        <dbReference type="ARBA" id="ARBA00022737"/>
    </source>
</evidence>
<dbReference type="InterPro" id="IPR003591">
    <property type="entry name" value="Leu-rich_rpt_typical-subtyp"/>
</dbReference>
<dbReference type="InterPro" id="IPR001932">
    <property type="entry name" value="PPM-type_phosphatase-like_dom"/>
</dbReference>
<dbReference type="SUPFAM" id="SSF81606">
    <property type="entry name" value="PP2C-like"/>
    <property type="match status" value="1"/>
</dbReference>
<gene>
    <name evidence="4" type="ORF">ENUP19_0180G0028</name>
</gene>
<dbReference type="Gene3D" id="3.80.10.10">
    <property type="entry name" value="Ribonuclease Inhibitor"/>
    <property type="match status" value="5"/>
</dbReference>
<dbReference type="Pfam" id="PF00560">
    <property type="entry name" value="LRR_1"/>
    <property type="match status" value="1"/>
</dbReference>
<dbReference type="InterPro" id="IPR050715">
    <property type="entry name" value="LRR-SigEffector_domain"/>
</dbReference>
<dbReference type="InterPro" id="IPR036457">
    <property type="entry name" value="PPM-type-like_dom_sf"/>
</dbReference>
<dbReference type="SMART" id="SM00369">
    <property type="entry name" value="LRR_TYP"/>
    <property type="match status" value="14"/>
</dbReference>
<proteinExistence type="predicted"/>
<dbReference type="PANTHER" id="PTHR45752:SF187">
    <property type="entry name" value="LEUCINE-RICH REPEAT AND IQ DOMAIN-CONTAINING PROTEIN 4"/>
    <property type="match status" value="1"/>
</dbReference>
<sequence length="837" mass="92712">MSKVNLRGKRLSNIPSNIPRDVNFLDISLNQLDRVPSDLSSMTNLTKISISFNKFTSLTSLYKLKSLVNVENNLNPISVIDKGLSKLTNLKVLVCNKNTINTIQEGTFAPELTTISLEMNFITTIPISFGLMHHLKQITFAGNCLMSFPVALTNISSLSSLNLNDNVIKVIPESITNMCSLVKLMMNDNELTIIPMELFTMPSLQSIQFNKNRITSLPDIPFLKECHLEELILNNNHIGSITSSITNLSSLRNFECENNNISTLPCLTTLTALTQLNLSNNSFSTIVSLPPNLKSLYLPFNELVELCLPLPSTLTELLLDNNKLLSPPLLSTLSNLRSLNLSANQISSFPNEITILTALTALNLTSNCLSLLPEVNTEHLHVQKFNASFNHFITLPNSLLSMTSLTSLELTDNNLLIIPSNFTVLIHLRYLSLSSNNLTTFPIQICNFSKLQALIISNNNLYELPSQLTSLSTLTTLDLSFNHLNSIDAVTHLIHLQCLDVSSNDLVLLPEGLTKLSSLIFLNLSENKIISVNKLLLKPSLFLNLTNNQITSIGDIDEDQFVLTNFDCNPFKQHHTTEEGRNLSKANSSLFKITVAHAEMTGLRPTYEDSLELVPNFMDKKGRSFTAVYDGHSGQICPNYVAKRFHCVIEICLNEGLAPVNALKEGFNRMQEEIVQKGIEDGCTAVVVMILDMKMYVAWAGDSRAVLCRGGKAIQLSEDHKPNGTCERERIIRMGGHVFAGRVNGELAISRSFGDIQNSPIVSAVPEIREYDIMANDEFVIVACDGVWDVVSNQKAVDIIKTSKSLSIGSVRLRDFAYSMGSQDNITCAVVTVPFCY</sequence>
<protein>
    <recommendedName>
        <fullName evidence="3">PPM-type phosphatase domain-containing protein</fullName>
    </recommendedName>
</protein>
<organism evidence="4 5">
    <name type="scientific">Entamoeba nuttalli</name>
    <dbReference type="NCBI Taxonomy" id="412467"/>
    <lineage>
        <taxon>Eukaryota</taxon>
        <taxon>Amoebozoa</taxon>
        <taxon>Evosea</taxon>
        <taxon>Archamoebae</taxon>
        <taxon>Mastigamoebida</taxon>
        <taxon>Entamoebidae</taxon>
        <taxon>Entamoeba</taxon>
    </lineage>
</organism>
<dbReference type="EMBL" id="BAAFRS010000180">
    <property type="protein sequence ID" value="GAB1224209.1"/>
    <property type="molecule type" value="Genomic_DNA"/>
</dbReference>
<evidence type="ECO:0000313" key="5">
    <source>
        <dbReference type="Proteomes" id="UP001628156"/>
    </source>
</evidence>
<dbReference type="SMART" id="SM00332">
    <property type="entry name" value="PP2Cc"/>
    <property type="match status" value="1"/>
</dbReference>
<dbReference type="SMART" id="SM00365">
    <property type="entry name" value="LRR_SD22"/>
    <property type="match status" value="5"/>
</dbReference>
<dbReference type="Pfam" id="PF00481">
    <property type="entry name" value="PP2C"/>
    <property type="match status" value="1"/>
</dbReference>
<dbReference type="CDD" id="cd00143">
    <property type="entry name" value="PP2Cc"/>
    <property type="match status" value="1"/>
</dbReference>
<dbReference type="Gene3D" id="3.60.40.10">
    <property type="entry name" value="PPM-type phosphatase domain"/>
    <property type="match status" value="1"/>
</dbReference>
<accession>A0ABQ0DMX8</accession>
<comment type="caution">
    <text evidence="4">The sequence shown here is derived from an EMBL/GenBank/DDBJ whole genome shotgun (WGS) entry which is preliminary data.</text>
</comment>
<dbReference type="SUPFAM" id="SSF52058">
    <property type="entry name" value="L domain-like"/>
    <property type="match status" value="2"/>
</dbReference>
<dbReference type="PANTHER" id="PTHR45752">
    <property type="entry name" value="LEUCINE-RICH REPEAT-CONTAINING"/>
    <property type="match status" value="1"/>
</dbReference>
<name>A0ABQ0DMX8_9EUKA</name>
<dbReference type="PROSITE" id="PS51450">
    <property type="entry name" value="LRR"/>
    <property type="match status" value="8"/>
</dbReference>
<evidence type="ECO:0000256" key="1">
    <source>
        <dbReference type="ARBA" id="ARBA00022614"/>
    </source>
</evidence>
<evidence type="ECO:0000259" key="3">
    <source>
        <dbReference type="PROSITE" id="PS51746"/>
    </source>
</evidence>
<keyword evidence="5" id="KW-1185">Reference proteome</keyword>
<feature type="domain" description="PPM-type phosphatase" evidence="3">
    <location>
        <begin position="594"/>
        <end position="833"/>
    </location>
</feature>
<dbReference type="Proteomes" id="UP001628156">
    <property type="component" value="Unassembled WGS sequence"/>
</dbReference>
<dbReference type="InterPro" id="IPR032675">
    <property type="entry name" value="LRR_dom_sf"/>
</dbReference>
<dbReference type="SMART" id="SM00364">
    <property type="entry name" value="LRR_BAC"/>
    <property type="match status" value="14"/>
</dbReference>